<reference evidence="4 5" key="1">
    <citation type="submission" date="2017-04" db="EMBL/GenBank/DDBJ databases">
        <authorList>
            <person name="Afonso C.L."/>
            <person name="Miller P.J."/>
            <person name="Scott M.A."/>
            <person name="Spackman E."/>
            <person name="Goraichik I."/>
            <person name="Dimitrov K.M."/>
            <person name="Suarez D.L."/>
            <person name="Swayne D.E."/>
        </authorList>
    </citation>
    <scope>NUCLEOTIDE SEQUENCE [LARGE SCALE GENOMIC DNA]</scope>
    <source>
        <strain evidence="4 5">DSM 12555</strain>
    </source>
</reference>
<keyword evidence="5" id="KW-1185">Reference proteome</keyword>
<dbReference type="InterPro" id="IPR050624">
    <property type="entry name" value="HTH-type_Tx_Regulator"/>
</dbReference>
<dbReference type="PROSITE" id="PS50977">
    <property type="entry name" value="HTH_TETR_2"/>
    <property type="match status" value="1"/>
</dbReference>
<feature type="DNA-binding region" description="H-T-H motif" evidence="2">
    <location>
        <begin position="34"/>
        <end position="53"/>
    </location>
</feature>
<evidence type="ECO:0000256" key="1">
    <source>
        <dbReference type="ARBA" id="ARBA00023125"/>
    </source>
</evidence>
<dbReference type="Pfam" id="PF00440">
    <property type="entry name" value="TetR_N"/>
    <property type="match status" value="1"/>
</dbReference>
<dbReference type="PANTHER" id="PTHR43479:SF11">
    <property type="entry name" value="ACREF_ENVCD OPERON REPRESSOR-RELATED"/>
    <property type="match status" value="1"/>
</dbReference>
<name>A0A1W1XDM1_9CLOT</name>
<dbReference type="Gene3D" id="1.10.357.10">
    <property type="entry name" value="Tetracycline Repressor, domain 2"/>
    <property type="match status" value="1"/>
</dbReference>
<evidence type="ECO:0000313" key="5">
    <source>
        <dbReference type="Proteomes" id="UP000192468"/>
    </source>
</evidence>
<dbReference type="InterPro" id="IPR001647">
    <property type="entry name" value="HTH_TetR"/>
</dbReference>
<evidence type="ECO:0000259" key="3">
    <source>
        <dbReference type="PROSITE" id="PS50977"/>
    </source>
</evidence>
<dbReference type="Proteomes" id="UP000192468">
    <property type="component" value="Unassembled WGS sequence"/>
</dbReference>
<keyword evidence="1 2" id="KW-0238">DNA-binding</keyword>
<gene>
    <name evidence="4" type="ORF">SAMN02745134_01500</name>
</gene>
<protein>
    <submittedName>
        <fullName evidence="4">Transcriptional regulator, TetR family</fullName>
    </submittedName>
</protein>
<evidence type="ECO:0000313" key="4">
    <source>
        <dbReference type="EMBL" id="SMC21970.1"/>
    </source>
</evidence>
<dbReference type="InterPro" id="IPR009057">
    <property type="entry name" value="Homeodomain-like_sf"/>
</dbReference>
<dbReference type="PRINTS" id="PR00455">
    <property type="entry name" value="HTHTETR"/>
</dbReference>
<organism evidence="4 5">
    <name type="scientific">Clostridium acidisoli DSM 12555</name>
    <dbReference type="NCBI Taxonomy" id="1121291"/>
    <lineage>
        <taxon>Bacteria</taxon>
        <taxon>Bacillati</taxon>
        <taxon>Bacillota</taxon>
        <taxon>Clostridia</taxon>
        <taxon>Eubacteriales</taxon>
        <taxon>Clostridiaceae</taxon>
        <taxon>Clostridium</taxon>
    </lineage>
</organism>
<evidence type="ECO:0000256" key="2">
    <source>
        <dbReference type="PROSITE-ProRule" id="PRU00335"/>
    </source>
</evidence>
<dbReference type="RefSeq" id="WP_423236708.1">
    <property type="nucleotide sequence ID" value="NZ_FWXH01000003.1"/>
</dbReference>
<accession>A0A1W1XDM1</accession>
<sequence>MKHVNNQSINMSQSEKILNSAFKCIATKGYANVSLRDIADEAGVVLSQLNYYYKNKEGLFTEVVKMLSLKYLNEIEDTLKNGKSKSEKISSLIKYFQQMLNKNPELFKIFYDMTSMALWSTYLKDLLNDLFNKLTFLIEKYVINTDHYKEKFKEYSSSALSRMILGTLFGTSVQVILADSEKKDIAESLGVLRAVFS</sequence>
<proteinExistence type="predicted"/>
<dbReference type="STRING" id="1121291.SAMN02745134_01500"/>
<dbReference type="SUPFAM" id="SSF46689">
    <property type="entry name" value="Homeodomain-like"/>
    <property type="match status" value="1"/>
</dbReference>
<dbReference type="PANTHER" id="PTHR43479">
    <property type="entry name" value="ACREF/ENVCD OPERON REPRESSOR-RELATED"/>
    <property type="match status" value="1"/>
</dbReference>
<dbReference type="GO" id="GO:0003677">
    <property type="term" value="F:DNA binding"/>
    <property type="evidence" value="ECO:0007669"/>
    <property type="project" value="UniProtKB-UniRule"/>
</dbReference>
<dbReference type="AlphaFoldDB" id="A0A1W1XDM1"/>
<dbReference type="EMBL" id="FWXH01000003">
    <property type="protein sequence ID" value="SMC21970.1"/>
    <property type="molecule type" value="Genomic_DNA"/>
</dbReference>
<feature type="domain" description="HTH tetR-type" evidence="3">
    <location>
        <begin position="11"/>
        <end position="71"/>
    </location>
</feature>